<dbReference type="Proteomes" id="UP000193862">
    <property type="component" value="Unassembled WGS sequence"/>
</dbReference>
<dbReference type="InterPro" id="IPR017853">
    <property type="entry name" value="GH"/>
</dbReference>
<sequence>MSQGAFILGLEGPVLSRDEAAFFRAANPWGFILFARNVVDRAQLSRLTADLRASVGRDAPILIDQEGGRVQRMRAPIWRDYLPPLDQSAQARDPIRAMYLRSVLLAHELAEVGIDVNCAPTLDVARAQTHPFLRNRTLSSDPLEIVDLARACLEGMAVRGVAGVIKHMPGHGLAQADSHHDLPVVTADRAVLEAVDFAPFRALKDSPMAMSAHLVYTALDPERPATQSPVMIDLIRREIGFGGLLMTDDISMNALAGDVSTRSHAALRAGCDVILHCNGKMDEMEAVAGLGAMSAPAQTRADAAARARPTARPVDIAALERDFQDQFRG</sequence>
<name>A0A1Y5TMB0_9RHOB</name>
<dbReference type="GO" id="GO:0005975">
    <property type="term" value="P:carbohydrate metabolic process"/>
    <property type="evidence" value="ECO:0007669"/>
    <property type="project" value="InterPro"/>
</dbReference>
<evidence type="ECO:0000256" key="2">
    <source>
        <dbReference type="ARBA" id="ARBA00005336"/>
    </source>
</evidence>
<dbReference type="SUPFAM" id="SSF51445">
    <property type="entry name" value="(Trans)glycosidases"/>
    <property type="match status" value="1"/>
</dbReference>
<dbReference type="GO" id="GO:0009254">
    <property type="term" value="P:peptidoglycan turnover"/>
    <property type="evidence" value="ECO:0007669"/>
    <property type="project" value="TreeGrafter"/>
</dbReference>
<evidence type="ECO:0000313" key="8">
    <source>
        <dbReference type="Proteomes" id="UP000193862"/>
    </source>
</evidence>
<evidence type="ECO:0000256" key="1">
    <source>
        <dbReference type="ARBA" id="ARBA00001231"/>
    </source>
</evidence>
<gene>
    <name evidence="7" type="primary">nagZ</name>
    <name evidence="7" type="ORF">AQS8620_03012</name>
</gene>
<dbReference type="Gene3D" id="3.20.20.300">
    <property type="entry name" value="Glycoside hydrolase, family 3, N-terminal domain"/>
    <property type="match status" value="1"/>
</dbReference>
<evidence type="ECO:0000256" key="5">
    <source>
        <dbReference type="ARBA" id="ARBA00023295"/>
    </source>
</evidence>
<comment type="catalytic activity">
    <reaction evidence="1">
        <text>Hydrolysis of terminal non-reducing N-acetyl-D-hexosamine residues in N-acetyl-beta-D-hexosaminides.</text>
        <dbReference type="EC" id="3.2.1.52"/>
    </reaction>
</comment>
<protein>
    <recommendedName>
        <fullName evidence="3">beta-N-acetylhexosaminidase</fullName>
        <ecNumber evidence="3">3.2.1.52</ecNumber>
    </recommendedName>
</protein>
<evidence type="ECO:0000256" key="3">
    <source>
        <dbReference type="ARBA" id="ARBA00012663"/>
    </source>
</evidence>
<evidence type="ECO:0000256" key="4">
    <source>
        <dbReference type="ARBA" id="ARBA00022801"/>
    </source>
</evidence>
<accession>A0A1Y5TMB0</accession>
<dbReference type="PROSITE" id="PS00775">
    <property type="entry name" value="GLYCOSYL_HYDROL_F3"/>
    <property type="match status" value="1"/>
</dbReference>
<dbReference type="PANTHER" id="PTHR30480:SF13">
    <property type="entry name" value="BETA-HEXOSAMINIDASE"/>
    <property type="match status" value="1"/>
</dbReference>
<feature type="domain" description="Glycoside hydrolase family 3 N-terminal" evidence="6">
    <location>
        <begin position="30"/>
        <end position="290"/>
    </location>
</feature>
<dbReference type="InterPro" id="IPR036962">
    <property type="entry name" value="Glyco_hydro_3_N_sf"/>
</dbReference>
<reference evidence="7 8" key="1">
    <citation type="submission" date="2017-03" db="EMBL/GenBank/DDBJ databases">
        <authorList>
            <person name="Afonso C.L."/>
            <person name="Miller P.J."/>
            <person name="Scott M.A."/>
            <person name="Spackman E."/>
            <person name="Goraichik I."/>
            <person name="Dimitrov K.M."/>
            <person name="Suarez D.L."/>
            <person name="Swayne D.E."/>
        </authorList>
    </citation>
    <scope>NUCLEOTIDE SEQUENCE [LARGE SCALE GENOMIC DNA]</scope>
    <source>
        <strain evidence="7 8">CECT 8620</strain>
    </source>
</reference>
<dbReference type="NCBIfam" id="NF003740">
    <property type="entry name" value="PRK05337.1"/>
    <property type="match status" value="1"/>
</dbReference>
<dbReference type="OrthoDB" id="9786661at2"/>
<comment type="similarity">
    <text evidence="2">Belongs to the glycosyl hydrolase 3 family.</text>
</comment>
<dbReference type="Pfam" id="PF00933">
    <property type="entry name" value="Glyco_hydro_3"/>
    <property type="match status" value="1"/>
</dbReference>
<dbReference type="AlphaFoldDB" id="A0A1Y5TMB0"/>
<dbReference type="InterPro" id="IPR050226">
    <property type="entry name" value="NagZ_Beta-hexosaminidase"/>
</dbReference>
<keyword evidence="4 7" id="KW-0378">Hydrolase</keyword>
<evidence type="ECO:0000259" key="6">
    <source>
        <dbReference type="Pfam" id="PF00933"/>
    </source>
</evidence>
<dbReference type="PANTHER" id="PTHR30480">
    <property type="entry name" value="BETA-HEXOSAMINIDASE-RELATED"/>
    <property type="match status" value="1"/>
</dbReference>
<keyword evidence="5 7" id="KW-0326">Glycosidase</keyword>
<dbReference type="EC" id="3.2.1.52" evidence="3"/>
<organism evidence="7 8">
    <name type="scientific">Aquimixticola soesokkakensis</name>
    <dbReference type="NCBI Taxonomy" id="1519096"/>
    <lineage>
        <taxon>Bacteria</taxon>
        <taxon>Pseudomonadati</taxon>
        <taxon>Pseudomonadota</taxon>
        <taxon>Alphaproteobacteria</taxon>
        <taxon>Rhodobacterales</taxon>
        <taxon>Paracoccaceae</taxon>
        <taxon>Aquimixticola</taxon>
    </lineage>
</organism>
<dbReference type="RefSeq" id="WP_085837816.1">
    <property type="nucleotide sequence ID" value="NZ_FWFS01000012.1"/>
</dbReference>
<dbReference type="EMBL" id="FWFS01000012">
    <property type="protein sequence ID" value="SLN65290.1"/>
    <property type="molecule type" value="Genomic_DNA"/>
</dbReference>
<dbReference type="InterPro" id="IPR001764">
    <property type="entry name" value="Glyco_hydro_3_N"/>
</dbReference>
<evidence type="ECO:0000313" key="7">
    <source>
        <dbReference type="EMBL" id="SLN65290.1"/>
    </source>
</evidence>
<dbReference type="GO" id="GO:0004563">
    <property type="term" value="F:beta-N-acetylhexosaminidase activity"/>
    <property type="evidence" value="ECO:0007669"/>
    <property type="project" value="UniProtKB-EC"/>
</dbReference>
<dbReference type="InterPro" id="IPR019800">
    <property type="entry name" value="Glyco_hydro_3_AS"/>
</dbReference>
<keyword evidence="8" id="KW-1185">Reference proteome</keyword>
<proteinExistence type="inferred from homology"/>